<evidence type="ECO:0000313" key="6">
    <source>
        <dbReference type="EMBL" id="WMS87917.1"/>
    </source>
</evidence>
<dbReference type="PRINTS" id="PR00778">
    <property type="entry name" value="HTHARSR"/>
</dbReference>
<evidence type="ECO:0000256" key="3">
    <source>
        <dbReference type="ARBA" id="ARBA00023125"/>
    </source>
</evidence>
<gene>
    <name evidence="6" type="ORF">Q9312_03110</name>
</gene>
<dbReference type="PANTHER" id="PTHR33154:SF18">
    <property type="entry name" value="ARSENICAL RESISTANCE OPERON REPRESSOR"/>
    <property type="match status" value="1"/>
</dbReference>
<evidence type="ECO:0000256" key="4">
    <source>
        <dbReference type="ARBA" id="ARBA00023163"/>
    </source>
</evidence>
<dbReference type="Proteomes" id="UP001239782">
    <property type="component" value="Chromosome"/>
</dbReference>
<dbReference type="EMBL" id="CP133548">
    <property type="protein sequence ID" value="WMS87917.1"/>
    <property type="molecule type" value="Genomic_DNA"/>
</dbReference>
<protein>
    <submittedName>
        <fullName evidence="6">Metalloregulator ArsR/SmtB family transcription factor</fullName>
    </submittedName>
</protein>
<keyword evidence="7" id="KW-1185">Reference proteome</keyword>
<dbReference type="InterPro" id="IPR001845">
    <property type="entry name" value="HTH_ArsR_DNA-bd_dom"/>
</dbReference>
<evidence type="ECO:0000259" key="5">
    <source>
        <dbReference type="PROSITE" id="PS50987"/>
    </source>
</evidence>
<reference evidence="6 7" key="1">
    <citation type="submission" date="2023-08" db="EMBL/GenBank/DDBJ databases">
        <title>Pleionea litopenaei sp. nov., isolated from stomach of juvenile Litopenaeus vannamei.</title>
        <authorList>
            <person name="Rho A.M."/>
            <person name="Hwang C.Y."/>
        </authorList>
    </citation>
    <scope>NUCLEOTIDE SEQUENCE [LARGE SCALE GENOMIC DNA]</scope>
    <source>
        <strain evidence="6 7">HL-JVS1</strain>
    </source>
</reference>
<proteinExistence type="predicted"/>
<dbReference type="RefSeq" id="WP_309203083.1">
    <property type="nucleotide sequence ID" value="NZ_CP133548.1"/>
</dbReference>
<organism evidence="6 7">
    <name type="scientific">Pleionea litopenaei</name>
    <dbReference type="NCBI Taxonomy" id="3070815"/>
    <lineage>
        <taxon>Bacteria</taxon>
        <taxon>Pseudomonadati</taxon>
        <taxon>Pseudomonadota</taxon>
        <taxon>Gammaproteobacteria</taxon>
        <taxon>Oceanospirillales</taxon>
        <taxon>Pleioneaceae</taxon>
        <taxon>Pleionea</taxon>
    </lineage>
</organism>
<dbReference type="InterPro" id="IPR036388">
    <property type="entry name" value="WH-like_DNA-bd_sf"/>
</dbReference>
<dbReference type="GO" id="GO:0003700">
    <property type="term" value="F:DNA-binding transcription factor activity"/>
    <property type="evidence" value="ECO:0007669"/>
    <property type="project" value="InterPro"/>
</dbReference>
<dbReference type="SMART" id="SM00418">
    <property type="entry name" value="HTH_ARSR"/>
    <property type="match status" value="1"/>
</dbReference>
<dbReference type="InterPro" id="IPR051081">
    <property type="entry name" value="HTH_MetalResp_TranReg"/>
</dbReference>
<keyword evidence="1" id="KW-0059">Arsenical resistance</keyword>
<keyword evidence="4" id="KW-0804">Transcription</keyword>
<evidence type="ECO:0000313" key="7">
    <source>
        <dbReference type="Proteomes" id="UP001239782"/>
    </source>
</evidence>
<dbReference type="Gene3D" id="1.10.10.10">
    <property type="entry name" value="Winged helix-like DNA-binding domain superfamily/Winged helix DNA-binding domain"/>
    <property type="match status" value="1"/>
</dbReference>
<name>A0AA51RUM6_9GAMM</name>
<dbReference type="AlphaFoldDB" id="A0AA51RUM6"/>
<keyword evidence="2" id="KW-0805">Transcription regulation</keyword>
<dbReference type="GO" id="GO:0046685">
    <property type="term" value="P:response to arsenic-containing substance"/>
    <property type="evidence" value="ECO:0007669"/>
    <property type="project" value="UniProtKB-KW"/>
</dbReference>
<dbReference type="PROSITE" id="PS50987">
    <property type="entry name" value="HTH_ARSR_2"/>
    <property type="match status" value="1"/>
</dbReference>
<dbReference type="CDD" id="cd00090">
    <property type="entry name" value="HTH_ARSR"/>
    <property type="match status" value="1"/>
</dbReference>
<evidence type="ECO:0000256" key="1">
    <source>
        <dbReference type="ARBA" id="ARBA00022849"/>
    </source>
</evidence>
<evidence type="ECO:0000256" key="2">
    <source>
        <dbReference type="ARBA" id="ARBA00023015"/>
    </source>
</evidence>
<keyword evidence="3" id="KW-0238">DNA-binding</keyword>
<dbReference type="Pfam" id="PF01022">
    <property type="entry name" value="HTH_5"/>
    <property type="match status" value="1"/>
</dbReference>
<dbReference type="GO" id="GO:0003677">
    <property type="term" value="F:DNA binding"/>
    <property type="evidence" value="ECO:0007669"/>
    <property type="project" value="UniProtKB-KW"/>
</dbReference>
<dbReference type="SUPFAM" id="SSF46785">
    <property type="entry name" value="Winged helix' DNA-binding domain"/>
    <property type="match status" value="1"/>
</dbReference>
<accession>A0AA51RUM6</accession>
<dbReference type="NCBIfam" id="NF033788">
    <property type="entry name" value="HTH_metalloreg"/>
    <property type="match status" value="1"/>
</dbReference>
<feature type="domain" description="HTH arsR-type" evidence="5">
    <location>
        <begin position="8"/>
        <end position="102"/>
    </location>
</feature>
<sequence length="136" mass="15254">MNNSEKMDHSLEMQETLKVVKAVSDPTRLAILWLVLKESELCVCEFTHALGVSQPKVSRHLAILKKSGLLNDMRRGQWVYYRLIDGLPTWLYDLLQGVLGASTVEVDASFAVTLQGALERLQKMGNRPERAGRLCG</sequence>
<dbReference type="InterPro" id="IPR036390">
    <property type="entry name" value="WH_DNA-bd_sf"/>
</dbReference>
<dbReference type="KEGG" id="plei:Q9312_03110"/>
<dbReference type="PANTHER" id="PTHR33154">
    <property type="entry name" value="TRANSCRIPTIONAL REGULATOR, ARSR FAMILY"/>
    <property type="match status" value="1"/>
</dbReference>
<dbReference type="InterPro" id="IPR011991">
    <property type="entry name" value="ArsR-like_HTH"/>
</dbReference>